<dbReference type="Gene3D" id="3.20.20.140">
    <property type="entry name" value="Metal-dependent hydrolases"/>
    <property type="match status" value="1"/>
</dbReference>
<gene>
    <name evidence="1" type="ORF">GRX01_00840</name>
</gene>
<dbReference type="InterPro" id="IPR016195">
    <property type="entry name" value="Pol/histidinol_Pase-like"/>
</dbReference>
<dbReference type="GO" id="GO:0035312">
    <property type="term" value="F:5'-3' DNA exonuclease activity"/>
    <property type="evidence" value="ECO:0007669"/>
    <property type="project" value="TreeGrafter"/>
</dbReference>
<reference evidence="1 2" key="1">
    <citation type="submission" date="2019-12" db="EMBL/GenBank/DDBJ databases">
        <title>Isolation and characterization of three novel carbon monoxide-oxidizing members of Halobacteria from salione crusts and soils.</title>
        <authorList>
            <person name="Myers M.R."/>
            <person name="King G.M."/>
        </authorList>
    </citation>
    <scope>NUCLEOTIDE SEQUENCE [LARGE SCALE GENOMIC DNA]</scope>
    <source>
        <strain evidence="1 2">WSA2</strain>
    </source>
</reference>
<comment type="caution">
    <text evidence="1">The sequence shown here is derived from an EMBL/GenBank/DDBJ whole genome shotgun (WGS) entry which is preliminary data.</text>
</comment>
<keyword evidence="2" id="KW-1185">Reference proteome</keyword>
<protein>
    <submittedName>
        <fullName evidence="1">PHP domain-containing protein</fullName>
    </submittedName>
</protein>
<accession>A0A6B0SLX8</accession>
<evidence type="ECO:0000313" key="1">
    <source>
        <dbReference type="EMBL" id="MXR39908.1"/>
    </source>
</evidence>
<dbReference type="EMBL" id="WUUS01000001">
    <property type="protein sequence ID" value="MXR39908.1"/>
    <property type="molecule type" value="Genomic_DNA"/>
</dbReference>
<dbReference type="NCBIfam" id="NF038032">
    <property type="entry name" value="CehA_McbA_metalo"/>
    <property type="match status" value="1"/>
</dbReference>
<evidence type="ECO:0000313" key="2">
    <source>
        <dbReference type="Proteomes" id="UP000437065"/>
    </source>
</evidence>
<dbReference type="Proteomes" id="UP000437065">
    <property type="component" value="Unassembled WGS sequence"/>
</dbReference>
<dbReference type="PANTHER" id="PTHR42924:SF3">
    <property type="entry name" value="POLYMERASE_HISTIDINOL PHOSPHATASE N-TERMINAL DOMAIN-CONTAINING PROTEIN"/>
    <property type="match status" value="1"/>
</dbReference>
<dbReference type="AlphaFoldDB" id="A0A6B0SLX8"/>
<proteinExistence type="predicted"/>
<dbReference type="InterPro" id="IPR052018">
    <property type="entry name" value="PHP_domain"/>
</dbReference>
<dbReference type="Pfam" id="PF13263">
    <property type="entry name" value="PHP_C"/>
    <property type="match status" value="1"/>
</dbReference>
<organism evidence="1 2">
    <name type="scientific">Halobaculum saliterrae</name>
    <dbReference type="NCBI Taxonomy" id="2073113"/>
    <lineage>
        <taxon>Archaea</taxon>
        <taxon>Methanobacteriati</taxon>
        <taxon>Methanobacteriota</taxon>
        <taxon>Stenosarchaea group</taxon>
        <taxon>Halobacteria</taxon>
        <taxon>Halobacteriales</taxon>
        <taxon>Haloferacaceae</taxon>
        <taxon>Halobaculum</taxon>
    </lineage>
</organism>
<dbReference type="OrthoDB" id="63337at2157"/>
<dbReference type="PANTHER" id="PTHR42924">
    <property type="entry name" value="EXONUCLEASE"/>
    <property type="match status" value="1"/>
</dbReference>
<dbReference type="SUPFAM" id="SSF89550">
    <property type="entry name" value="PHP domain-like"/>
    <property type="match status" value="1"/>
</dbReference>
<dbReference type="GO" id="GO:0004534">
    <property type="term" value="F:5'-3' RNA exonuclease activity"/>
    <property type="evidence" value="ECO:0007669"/>
    <property type="project" value="TreeGrafter"/>
</dbReference>
<sequence>MDVLSVPRTKGSTGIRNTEALGASIAAVTRFAVDLHSHTRFFHGRVGRPTAYDPVGLRLQTAAARRRGLDALAVTNHDYAYSAETAFPTVPGIEVSTTRGHVVIVGANPPARTTPGEHTPEEAVALAHERGCAAILAHPFRGSMARRSGADFDAVEINGKNPEHESRTRRLAERLDLPLVGGSDAHYPVEVGRAYTVVDVDGDEPTPRAVADAVRAGRTEPVLRFDGLQRVVDRAYTAIHARRWRAGRER</sequence>
<name>A0A6B0SLX8_9EURY</name>